<name>A0ABV3LJA5_9MICO</name>
<dbReference type="InterPro" id="IPR025420">
    <property type="entry name" value="DUF4143"/>
</dbReference>
<dbReference type="PANTHER" id="PTHR43566">
    <property type="entry name" value="CONSERVED PROTEIN"/>
    <property type="match status" value="1"/>
</dbReference>
<evidence type="ECO:0000259" key="1">
    <source>
        <dbReference type="Pfam" id="PF13635"/>
    </source>
</evidence>
<dbReference type="Proteomes" id="UP001553715">
    <property type="component" value="Unassembled WGS sequence"/>
</dbReference>
<feature type="domain" description="DUF4143" evidence="1">
    <location>
        <begin position="2"/>
        <end position="149"/>
    </location>
</feature>
<accession>A0ABV3LJA5</accession>
<proteinExistence type="predicted"/>
<reference evidence="2 3" key="1">
    <citation type="submission" date="2024-06" db="EMBL/GenBank/DDBJ databases">
        <title>The Natural Products Discovery Center: Release of the First 8490 Sequenced Strains for Exploring Actinobacteria Biosynthetic Diversity.</title>
        <authorList>
            <person name="Kalkreuter E."/>
            <person name="Kautsar S.A."/>
            <person name="Yang D."/>
            <person name="Bader C.D."/>
            <person name="Teijaro C.N."/>
            <person name="Fluegel L."/>
            <person name="Davis C.M."/>
            <person name="Simpson J.R."/>
            <person name="Lauterbach L."/>
            <person name="Steele A.D."/>
            <person name="Gui C."/>
            <person name="Meng S."/>
            <person name="Li G."/>
            <person name="Viehrig K."/>
            <person name="Ye F."/>
            <person name="Su P."/>
            <person name="Kiefer A.F."/>
            <person name="Nichols A."/>
            <person name="Cepeda A.J."/>
            <person name="Yan W."/>
            <person name="Fan B."/>
            <person name="Jiang Y."/>
            <person name="Adhikari A."/>
            <person name="Zheng C.-J."/>
            <person name="Schuster L."/>
            <person name="Cowan T.M."/>
            <person name="Smanski M.J."/>
            <person name="Chevrette M.G."/>
            <person name="De Carvalho L.P.S."/>
            <person name="Shen B."/>
        </authorList>
    </citation>
    <scope>NUCLEOTIDE SEQUENCE [LARGE SCALE GENOMIC DNA]</scope>
    <source>
        <strain evidence="2 3">NPDC077434</strain>
    </source>
</reference>
<protein>
    <submittedName>
        <fullName evidence="2">DUF4143 domain-containing protein</fullName>
    </submittedName>
</protein>
<comment type="caution">
    <text evidence="2">The sequence shown here is derived from an EMBL/GenBank/DDBJ whole genome shotgun (WGS) entry which is preliminary data.</text>
</comment>
<dbReference type="Pfam" id="PF13635">
    <property type="entry name" value="DUF4143"/>
    <property type="match status" value="1"/>
</dbReference>
<gene>
    <name evidence="2" type="ORF">AB0301_10420</name>
</gene>
<evidence type="ECO:0000313" key="2">
    <source>
        <dbReference type="EMBL" id="MEW1975472.1"/>
    </source>
</evidence>
<dbReference type="EMBL" id="JBFBMH010000013">
    <property type="protein sequence ID" value="MEW1975472.1"/>
    <property type="molecule type" value="Genomic_DNA"/>
</dbReference>
<dbReference type="PANTHER" id="PTHR43566:SF1">
    <property type="entry name" value="AAA+ ATPASE DOMAIN-CONTAINING PROTEIN"/>
    <property type="match status" value="1"/>
</dbReference>
<keyword evidence="3" id="KW-1185">Reference proteome</keyword>
<organism evidence="2 3">
    <name type="scientific">Microbacterium profundi</name>
    <dbReference type="NCBI Taxonomy" id="450380"/>
    <lineage>
        <taxon>Bacteria</taxon>
        <taxon>Bacillati</taxon>
        <taxon>Actinomycetota</taxon>
        <taxon>Actinomycetes</taxon>
        <taxon>Micrococcales</taxon>
        <taxon>Microbacteriaceae</taxon>
        <taxon>Microbacterium</taxon>
    </lineage>
</organism>
<evidence type="ECO:0000313" key="3">
    <source>
        <dbReference type="Proteomes" id="UP001553715"/>
    </source>
</evidence>
<sequence>MRIIRALGRNVATEVAVAALARDASAGGEQMTNATAQGYLDALARVFVLEEQPSWGPHLRSRDRVRKAAKRHFVDPSLAVAAVGANADRLLRDLDYFGQVFESLVVRDLRVYADVHDAIVHHYRDSAGRDVDAIIERRDGSWIAVEVKLAASREEDAAASLKRFAANLDTARTEPPSAMMIITGGQYGYTRADGIHVIPIGALAA</sequence>